<dbReference type="SUPFAM" id="SSF48452">
    <property type="entry name" value="TPR-like"/>
    <property type="match status" value="1"/>
</dbReference>
<sequence>MKAWCSRQVTMLSLLLETRIRWTQEKTNLLWSVQAVHQALHGVAGVGKTELAIQYAERYNEEYPGGVFYLYAETAASIDTCMRLIFNRLRLDLQGKDKTSSQICGEVRRWLETHSDWLLVVDSCDDLAVLKMSFPAGLPKQGDVLMTSRENSCNLRRNNIHVTIKVGLLGEEESMLMLIKGTSRPMTNEEAKQQMIKLNEENSAEFKALRTLAVEFRGLPLALQQAVARIGCGTNRMTFQEYKKMFQERTSELKDALPPSDTQEDNLEVWLKSIQLDKHYPKLQELAGNDLRSLYKLKHVDLLRVGMDDEDVAIFQEELDTPSIEHLAQPNKHRGSVLTAYSLTVDTLPPAARALLRCISLLSSDKIPEHLFVWGAHAVPEGTLKSFLLPSPSVNSESGEIEDNVTSNLKVILETLERCSLISPWPFHAVCSNGSQKRTAAARTFNIHPLYQDVIYWQMTVDEMTSCYLEILALQTKAFPTKEFFQDGDNFNKKFKSSHQLLIPHITKACEKLFKLEREMKLRVTQSADPHPLIAAVCSCFRRQGKAEMAKPMLEGSLSLLMESDDTLQLAMVERELGQVLVEVEEDSEAEKMFAKSVEILREHKVTGETHDLELGKGIQCLARSMFLQEQHELTNSPRKDEIHTLLEEALNLKEQWMKAQGLSCHCELAVAYHSLGIFYQALELWSKADTLLRRSVEMKETFYKGIPHISLAISYTNLARNLVLQRKYGEALPLYQKAMDLKRQVLPDTHPSYIRGLAYMMGISEITEKKTDAENYEEELRLKPDTERFLQLRGDPSIFQGTLMEVTIICCTRRKDRVAVKDRFALP</sequence>
<dbReference type="InterPro" id="IPR027417">
    <property type="entry name" value="P-loop_NTPase"/>
</dbReference>
<accession>A0A6P4ZGT2</accession>
<feature type="domain" description="NB-ARC" evidence="2">
    <location>
        <begin position="39"/>
        <end position="178"/>
    </location>
</feature>
<keyword evidence="3" id="KW-1185">Reference proteome</keyword>
<dbReference type="RefSeq" id="XP_019628841.1">
    <property type="nucleotide sequence ID" value="XM_019773282.1"/>
</dbReference>
<dbReference type="SUPFAM" id="SSF52540">
    <property type="entry name" value="P-loop containing nucleoside triphosphate hydrolases"/>
    <property type="match status" value="1"/>
</dbReference>
<dbReference type="PANTHER" id="PTHR47691:SF3">
    <property type="entry name" value="HTH-TYPE TRANSCRIPTIONAL REGULATOR RV0890C-RELATED"/>
    <property type="match status" value="1"/>
</dbReference>
<dbReference type="Gene3D" id="3.40.50.300">
    <property type="entry name" value="P-loop containing nucleotide triphosphate hydrolases"/>
    <property type="match status" value="1"/>
</dbReference>
<dbReference type="Gene3D" id="1.25.40.10">
    <property type="entry name" value="Tetratricopeptide repeat domain"/>
    <property type="match status" value="1"/>
</dbReference>
<keyword evidence="1" id="KW-0802">TPR repeat</keyword>
<dbReference type="Pfam" id="PF13424">
    <property type="entry name" value="TPR_12"/>
    <property type="match status" value="1"/>
</dbReference>
<proteinExistence type="predicted"/>
<gene>
    <name evidence="4" type="primary">LOC109473421</name>
</gene>
<name>A0A6P4ZGT2_BRABE</name>
<dbReference type="Proteomes" id="UP000515135">
    <property type="component" value="Unplaced"/>
</dbReference>
<dbReference type="SMART" id="SM00028">
    <property type="entry name" value="TPR"/>
    <property type="match status" value="3"/>
</dbReference>
<dbReference type="GeneID" id="109473421"/>
<dbReference type="InterPro" id="IPR019734">
    <property type="entry name" value="TPR_rpt"/>
</dbReference>
<dbReference type="KEGG" id="bbel:109473421"/>
<evidence type="ECO:0000259" key="2">
    <source>
        <dbReference type="Pfam" id="PF00931"/>
    </source>
</evidence>
<dbReference type="InterPro" id="IPR011990">
    <property type="entry name" value="TPR-like_helical_dom_sf"/>
</dbReference>
<evidence type="ECO:0000313" key="3">
    <source>
        <dbReference type="Proteomes" id="UP000515135"/>
    </source>
</evidence>
<dbReference type="Pfam" id="PF00931">
    <property type="entry name" value="NB-ARC"/>
    <property type="match status" value="1"/>
</dbReference>
<dbReference type="AlphaFoldDB" id="A0A6P4ZGT2"/>
<protein>
    <submittedName>
        <fullName evidence="4">Uncharacterized protein LOC109473421</fullName>
    </submittedName>
</protein>
<dbReference type="InterPro" id="IPR002182">
    <property type="entry name" value="NB-ARC"/>
</dbReference>
<dbReference type="OrthoDB" id="20872at2759"/>
<evidence type="ECO:0000313" key="4">
    <source>
        <dbReference type="RefSeq" id="XP_019628841.1"/>
    </source>
</evidence>
<reference evidence="4" key="1">
    <citation type="submission" date="2025-08" db="UniProtKB">
        <authorList>
            <consortium name="RefSeq"/>
        </authorList>
    </citation>
    <scope>IDENTIFICATION</scope>
    <source>
        <tissue evidence="4">Gonad</tissue>
    </source>
</reference>
<evidence type="ECO:0000256" key="1">
    <source>
        <dbReference type="PROSITE-ProRule" id="PRU00339"/>
    </source>
</evidence>
<organism evidence="3 4">
    <name type="scientific">Branchiostoma belcheri</name>
    <name type="common">Amphioxus</name>
    <dbReference type="NCBI Taxonomy" id="7741"/>
    <lineage>
        <taxon>Eukaryota</taxon>
        <taxon>Metazoa</taxon>
        <taxon>Chordata</taxon>
        <taxon>Cephalochordata</taxon>
        <taxon>Leptocardii</taxon>
        <taxon>Amphioxiformes</taxon>
        <taxon>Branchiostomatidae</taxon>
        <taxon>Branchiostoma</taxon>
    </lineage>
</organism>
<dbReference type="PANTHER" id="PTHR47691">
    <property type="entry name" value="REGULATOR-RELATED"/>
    <property type="match status" value="1"/>
</dbReference>
<dbReference type="GO" id="GO:0043531">
    <property type="term" value="F:ADP binding"/>
    <property type="evidence" value="ECO:0007669"/>
    <property type="project" value="InterPro"/>
</dbReference>
<feature type="repeat" description="TPR" evidence="1">
    <location>
        <begin position="713"/>
        <end position="746"/>
    </location>
</feature>
<dbReference type="PROSITE" id="PS50005">
    <property type="entry name" value="TPR"/>
    <property type="match status" value="1"/>
</dbReference>